<evidence type="ECO:0000313" key="14">
    <source>
        <dbReference type="Proteomes" id="UP000035170"/>
    </source>
</evidence>
<dbReference type="InterPro" id="IPR000620">
    <property type="entry name" value="EamA_dom"/>
</dbReference>
<evidence type="ECO:0000256" key="4">
    <source>
        <dbReference type="ARBA" id="ARBA00022519"/>
    </source>
</evidence>
<evidence type="ECO:0000256" key="5">
    <source>
        <dbReference type="ARBA" id="ARBA00022556"/>
    </source>
</evidence>
<keyword evidence="10 11" id="KW-0472">Membrane</keyword>
<reference evidence="13 14" key="1">
    <citation type="submission" date="2015-03" db="EMBL/GenBank/DDBJ databases">
        <title>Genome sequence of Variovorax paradoxus TBEA6.</title>
        <authorList>
            <person name="Poehlein A."/>
            <person name="Schuldes J."/>
            <person name="Wuebbeler J.H."/>
            <person name="Hiessl S."/>
            <person name="Steinbuechel A."/>
            <person name="Daniel R."/>
        </authorList>
    </citation>
    <scope>NUCLEOTIDE SEQUENCE [LARGE SCALE GENOMIC DNA]</scope>
    <source>
        <strain evidence="13 14">TBEA6</strain>
    </source>
</reference>
<keyword evidence="7" id="KW-0448">Lipopolysaccharide biosynthesis</keyword>
<dbReference type="GO" id="GO:0009245">
    <property type="term" value="P:lipid A biosynthetic process"/>
    <property type="evidence" value="ECO:0007669"/>
    <property type="project" value="UniProtKB-KW"/>
</dbReference>
<feature type="domain" description="EamA" evidence="12">
    <location>
        <begin position="6"/>
        <end position="137"/>
    </location>
</feature>
<feature type="transmembrane region" description="Helical" evidence="11">
    <location>
        <begin position="180"/>
        <end position="200"/>
    </location>
</feature>
<keyword evidence="14" id="KW-1185">Reference proteome</keyword>
<accession>A0A0H2M7G2</accession>
<evidence type="ECO:0000256" key="9">
    <source>
        <dbReference type="ARBA" id="ARBA00023098"/>
    </source>
</evidence>
<name>A0A0H2M7G2_VARPD</name>
<dbReference type="AlphaFoldDB" id="A0A0H2M7G2"/>
<gene>
    <name evidence="13" type="primary">mdtJ1</name>
    <name evidence="13" type="ORF">VPARA_05890</name>
</gene>
<dbReference type="Proteomes" id="UP000035170">
    <property type="component" value="Unassembled WGS sequence"/>
</dbReference>
<organism evidence="13 14">
    <name type="scientific">Variovorax paradoxus</name>
    <dbReference type="NCBI Taxonomy" id="34073"/>
    <lineage>
        <taxon>Bacteria</taxon>
        <taxon>Pseudomonadati</taxon>
        <taxon>Pseudomonadota</taxon>
        <taxon>Betaproteobacteria</taxon>
        <taxon>Burkholderiales</taxon>
        <taxon>Comamonadaceae</taxon>
        <taxon>Variovorax</taxon>
    </lineage>
</organism>
<evidence type="ECO:0000256" key="7">
    <source>
        <dbReference type="ARBA" id="ARBA00022985"/>
    </source>
</evidence>
<dbReference type="Gene3D" id="1.10.3730.20">
    <property type="match status" value="1"/>
</dbReference>
<feature type="transmembrane region" description="Helical" evidence="11">
    <location>
        <begin position="60"/>
        <end position="81"/>
    </location>
</feature>
<comment type="caution">
    <text evidence="13">The sequence shown here is derived from an EMBL/GenBank/DDBJ whole genome shotgun (WGS) entry which is preliminary data.</text>
</comment>
<feature type="transmembrane region" description="Helical" evidence="11">
    <location>
        <begin position="6"/>
        <end position="22"/>
    </location>
</feature>
<dbReference type="EMBL" id="JZWI01000004">
    <property type="protein sequence ID" value="KLN58046.1"/>
    <property type="molecule type" value="Genomic_DNA"/>
</dbReference>
<evidence type="ECO:0000313" key="13">
    <source>
        <dbReference type="EMBL" id="KLN58046.1"/>
    </source>
</evidence>
<keyword evidence="2" id="KW-1003">Cell membrane</keyword>
<protein>
    <submittedName>
        <fullName evidence="13">Spermidine export protein MdtJ</fullName>
    </submittedName>
</protein>
<evidence type="ECO:0000256" key="6">
    <source>
        <dbReference type="ARBA" id="ARBA00022692"/>
    </source>
</evidence>
<dbReference type="PANTHER" id="PTHR30561:SF9">
    <property type="entry name" value="4-AMINO-4-DEOXY-L-ARABINOSE-PHOSPHOUNDECAPRENOL FLIPPASE SUBUNIT ARNF-RELATED"/>
    <property type="match status" value="1"/>
</dbReference>
<dbReference type="InterPro" id="IPR000390">
    <property type="entry name" value="Small_drug/metabolite_transptr"/>
</dbReference>
<keyword evidence="3" id="KW-0444">Lipid biosynthesis</keyword>
<dbReference type="SUPFAM" id="SSF103481">
    <property type="entry name" value="Multidrug resistance efflux transporter EmrE"/>
    <property type="match status" value="2"/>
</dbReference>
<evidence type="ECO:0000259" key="12">
    <source>
        <dbReference type="Pfam" id="PF00892"/>
    </source>
</evidence>
<keyword evidence="9" id="KW-0443">Lipid metabolism</keyword>
<dbReference type="Pfam" id="PF00892">
    <property type="entry name" value="EamA"/>
    <property type="match status" value="1"/>
</dbReference>
<dbReference type="PATRIC" id="fig|34073.19.peg.596"/>
<feature type="transmembrane region" description="Helical" evidence="11">
    <location>
        <begin position="34"/>
        <end position="54"/>
    </location>
</feature>
<evidence type="ECO:0000256" key="2">
    <source>
        <dbReference type="ARBA" id="ARBA00022475"/>
    </source>
</evidence>
<feature type="transmembrane region" description="Helical" evidence="11">
    <location>
        <begin position="151"/>
        <end position="168"/>
    </location>
</feature>
<feature type="transmembrane region" description="Helical" evidence="11">
    <location>
        <begin position="212"/>
        <end position="236"/>
    </location>
</feature>
<dbReference type="RefSeq" id="WP_033996650.1">
    <property type="nucleotide sequence ID" value="NZ_JZWI01000004.1"/>
</dbReference>
<dbReference type="PANTHER" id="PTHR30561">
    <property type="entry name" value="SMR FAMILY PROTON-DEPENDENT DRUG EFFLUX TRANSPORTER SUGE"/>
    <property type="match status" value="1"/>
</dbReference>
<proteinExistence type="predicted"/>
<sequence>MQPGTIAMVLAAAVAHAVWNLASKYKRGDTLLFVWAYSCASTLLWVPIGLVLMVQDQGAIDWRLGVGAAVSAALHIAYSLTLQAGYDRAELGVVYPIARGTGPVLTMLFAILILGERLSVVALLGALLVVSGILVVTGNPFGSGSHRPLQGMFWGGATGATIASYTVWDSYAVTSLHLAPVSYYAGTLLLQTLILTPSALRRWHHIHAVIRADAVPILIVAVFSPLAYILVLTAMLTAPLALVAPLRESSIIIGSLFAYRLFREGHLARRIVGAVIVLTGIAAISS</sequence>
<comment type="subcellular location">
    <subcellularLocation>
        <location evidence="1">Cell membrane</location>
        <topology evidence="1">Multi-pass membrane protein</topology>
    </subcellularLocation>
</comment>
<feature type="transmembrane region" description="Helical" evidence="11">
    <location>
        <begin position="120"/>
        <end position="139"/>
    </location>
</feature>
<dbReference type="GO" id="GO:0009103">
    <property type="term" value="P:lipopolysaccharide biosynthetic process"/>
    <property type="evidence" value="ECO:0007669"/>
    <property type="project" value="UniProtKB-KW"/>
</dbReference>
<keyword evidence="4" id="KW-0997">Cell inner membrane</keyword>
<keyword evidence="6 11" id="KW-0812">Transmembrane</keyword>
<keyword evidence="8 11" id="KW-1133">Transmembrane helix</keyword>
<evidence type="ECO:0000256" key="10">
    <source>
        <dbReference type="ARBA" id="ARBA00023136"/>
    </source>
</evidence>
<feature type="transmembrane region" description="Helical" evidence="11">
    <location>
        <begin position="267"/>
        <end position="285"/>
    </location>
</feature>
<keyword evidence="5" id="KW-0441">Lipid A biosynthesis</keyword>
<dbReference type="GO" id="GO:0022857">
    <property type="term" value="F:transmembrane transporter activity"/>
    <property type="evidence" value="ECO:0007669"/>
    <property type="project" value="InterPro"/>
</dbReference>
<dbReference type="GO" id="GO:0005886">
    <property type="term" value="C:plasma membrane"/>
    <property type="evidence" value="ECO:0007669"/>
    <property type="project" value="UniProtKB-SubCell"/>
</dbReference>
<evidence type="ECO:0000256" key="8">
    <source>
        <dbReference type="ARBA" id="ARBA00022989"/>
    </source>
</evidence>
<feature type="transmembrane region" description="Helical" evidence="11">
    <location>
        <begin position="93"/>
        <end position="114"/>
    </location>
</feature>
<evidence type="ECO:0000256" key="3">
    <source>
        <dbReference type="ARBA" id="ARBA00022516"/>
    </source>
</evidence>
<evidence type="ECO:0000256" key="1">
    <source>
        <dbReference type="ARBA" id="ARBA00004651"/>
    </source>
</evidence>
<dbReference type="InterPro" id="IPR037185">
    <property type="entry name" value="EmrE-like"/>
</dbReference>
<evidence type="ECO:0000256" key="11">
    <source>
        <dbReference type="SAM" id="Phobius"/>
    </source>
</evidence>